<evidence type="ECO:0000313" key="2">
    <source>
        <dbReference type="Proteomes" id="UP000006296"/>
    </source>
</evidence>
<reference evidence="2" key="1">
    <citation type="journal article" date="2012" name="Sci. Rep.">
        <title>Genomes of surface isolates of Alteromonas macleodii: the life of a widespread marine opportunistic copiotroph.</title>
        <authorList>
            <person name="Lopez-Perez M."/>
            <person name="Gonzaga A."/>
            <person name="Martin-Cuadrado A.B."/>
            <person name="Onyshchenko O."/>
            <person name="Ghavidel A."/>
            <person name="Ghai R."/>
            <person name="Rodriguez-Valera F."/>
        </authorList>
    </citation>
    <scope>NUCLEOTIDE SEQUENCE [LARGE SCALE GENOMIC DNA]</scope>
    <source>
        <strain evidence="2">English Channel 673</strain>
    </source>
</reference>
<protein>
    <submittedName>
        <fullName evidence="1">Uncharacterized protein</fullName>
    </submittedName>
</protein>
<evidence type="ECO:0000313" key="1">
    <source>
        <dbReference type="EMBL" id="AFT75835.1"/>
    </source>
</evidence>
<dbReference type="EMBL" id="CP003844">
    <property type="protein sequence ID" value="AFT75835.1"/>
    <property type="molecule type" value="Genomic_DNA"/>
</dbReference>
<dbReference type="AlphaFoldDB" id="A0AB33A1T2"/>
<dbReference type="KEGG" id="amg:AMEC673_15765"/>
<gene>
    <name evidence="1" type="ordered locus">AMEC673_15765</name>
</gene>
<proteinExistence type="predicted"/>
<organism evidence="1 2">
    <name type="scientific">Alteromonas macleodii (strain English Channel 673)</name>
    <dbReference type="NCBI Taxonomy" id="1004788"/>
    <lineage>
        <taxon>Bacteria</taxon>
        <taxon>Pseudomonadati</taxon>
        <taxon>Pseudomonadota</taxon>
        <taxon>Gammaproteobacteria</taxon>
        <taxon>Alteromonadales</taxon>
        <taxon>Alteromonadaceae</taxon>
        <taxon>Alteromonas/Salinimonas group</taxon>
        <taxon>Alteromonas</taxon>
    </lineage>
</organism>
<dbReference type="Proteomes" id="UP000006296">
    <property type="component" value="Chromosome"/>
</dbReference>
<sequence>MPMQQRSDLTPPLGGGMKGYFPFCLTPLRFHVFLKKCVLPILIAVLKIIKLMATEVLPKVLSF</sequence>
<name>A0AB33A1T2_ALTME</name>
<accession>A0AB33A1T2</accession>